<dbReference type="RefSeq" id="WP_115753435.1">
    <property type="nucleotide sequence ID" value="NZ_LARY01000002.1"/>
</dbReference>
<keyword evidence="4" id="KW-1003">Cell membrane</keyword>
<evidence type="ECO:0000256" key="7">
    <source>
        <dbReference type="ARBA" id="ARBA00023026"/>
    </source>
</evidence>
<proteinExistence type="inferred from homology"/>
<evidence type="ECO:0000256" key="4">
    <source>
        <dbReference type="ARBA" id="ARBA00022475"/>
    </source>
</evidence>
<gene>
    <name evidence="12" type="ORF">UR08_09600</name>
</gene>
<evidence type="ECO:0000313" key="13">
    <source>
        <dbReference type="Proteomes" id="UP000257055"/>
    </source>
</evidence>
<evidence type="ECO:0000256" key="9">
    <source>
        <dbReference type="ARBA" id="ARBA00046722"/>
    </source>
</evidence>
<feature type="transmembrane region" description="Helical" evidence="11">
    <location>
        <begin position="1085"/>
        <end position="1106"/>
    </location>
</feature>
<reference evidence="13" key="1">
    <citation type="submission" date="2015-04" db="EMBL/GenBank/DDBJ databases">
        <authorList>
            <person name="Schardt J."/>
            <person name="Mueller-Herbst S."/>
            <person name="Scherer S."/>
            <person name="Huptas C."/>
        </authorList>
    </citation>
    <scope>NUCLEOTIDE SEQUENCE [LARGE SCALE GENOMIC DNA]</scope>
    <source>
        <strain evidence="13">Kiel-L1</strain>
    </source>
</reference>
<protein>
    <recommendedName>
        <fullName evidence="3">Type VII secretion system accessory factor EsaA</fullName>
    </recommendedName>
</protein>
<dbReference type="Gene3D" id="3.40.1710.10">
    <property type="entry name" value="abc type-2 transporter like domain"/>
    <property type="match status" value="1"/>
</dbReference>
<feature type="compositionally biased region" description="Gly residues" evidence="10">
    <location>
        <begin position="598"/>
        <end position="621"/>
    </location>
</feature>
<feature type="transmembrane region" description="Helical" evidence="11">
    <location>
        <begin position="1031"/>
        <end position="1051"/>
    </location>
</feature>
<organism evidence="12 13">
    <name type="scientific">Listeria kieliensis</name>
    <dbReference type="NCBI Taxonomy" id="1621700"/>
    <lineage>
        <taxon>Bacteria</taxon>
        <taxon>Bacillati</taxon>
        <taxon>Bacillota</taxon>
        <taxon>Bacilli</taxon>
        <taxon>Bacillales</taxon>
        <taxon>Listeriaceae</taxon>
        <taxon>Listeria</taxon>
    </lineage>
</organism>
<evidence type="ECO:0000256" key="8">
    <source>
        <dbReference type="ARBA" id="ARBA00023136"/>
    </source>
</evidence>
<feature type="transmembrane region" description="Helical" evidence="11">
    <location>
        <begin position="1002"/>
        <end position="1024"/>
    </location>
</feature>
<evidence type="ECO:0000256" key="1">
    <source>
        <dbReference type="ARBA" id="ARBA00004651"/>
    </source>
</evidence>
<keyword evidence="5 11" id="KW-0812">Transmembrane</keyword>
<feature type="region of interest" description="Disordered" evidence="10">
    <location>
        <begin position="570"/>
        <end position="625"/>
    </location>
</feature>
<dbReference type="PANTHER" id="PTHR43077:SF10">
    <property type="entry name" value="TRANSPORT PERMEASE PROTEIN"/>
    <property type="match status" value="1"/>
</dbReference>
<evidence type="ECO:0000256" key="6">
    <source>
        <dbReference type="ARBA" id="ARBA00022989"/>
    </source>
</evidence>
<accession>A0A3D8TQY4</accession>
<evidence type="ECO:0000256" key="5">
    <source>
        <dbReference type="ARBA" id="ARBA00022692"/>
    </source>
</evidence>
<dbReference type="NCBIfam" id="TIGR03929">
    <property type="entry name" value="T7_esaA_Nterm"/>
    <property type="match status" value="1"/>
</dbReference>
<keyword evidence="13" id="KW-1185">Reference proteome</keyword>
<keyword evidence="7" id="KW-0843">Virulence</keyword>
<comment type="caution">
    <text evidence="12">The sequence shown here is derived from an EMBL/GenBank/DDBJ whole genome shotgun (WGS) entry which is preliminary data.</text>
</comment>
<name>A0A3D8TQY4_9LIST</name>
<feature type="transmembrane region" description="Helical" evidence="11">
    <location>
        <begin position="970"/>
        <end position="990"/>
    </location>
</feature>
<evidence type="ECO:0000256" key="11">
    <source>
        <dbReference type="SAM" id="Phobius"/>
    </source>
</evidence>
<dbReference type="EMBL" id="LARY01000002">
    <property type="protein sequence ID" value="RDX01185.1"/>
    <property type="molecule type" value="Genomic_DNA"/>
</dbReference>
<comment type="subunit">
    <text evidence="9">Homodimer. Interacts with EssB.</text>
</comment>
<dbReference type="Proteomes" id="UP000257055">
    <property type="component" value="Unassembled WGS sequence"/>
</dbReference>
<dbReference type="InterPro" id="IPR051328">
    <property type="entry name" value="T7SS_ABC-Transporter"/>
</dbReference>
<feature type="transmembrane region" description="Helical" evidence="11">
    <location>
        <begin position="929"/>
        <end position="949"/>
    </location>
</feature>
<evidence type="ECO:0000256" key="2">
    <source>
        <dbReference type="ARBA" id="ARBA00008338"/>
    </source>
</evidence>
<dbReference type="AlphaFoldDB" id="A0A3D8TQY4"/>
<keyword evidence="8 11" id="KW-0472">Membrane</keyword>
<dbReference type="PANTHER" id="PTHR43077">
    <property type="entry name" value="TRANSPORT PERMEASE YVFS-RELATED"/>
    <property type="match status" value="1"/>
</dbReference>
<sequence>MRKIKWKILLFLILAIGLTASVSILGLNQSISKNQNQSQNEKRDSATKSEQVQKMNVALVNEDQGAKLSGKDYLFGNDIQTSVLKDKKHDWATVSRGVAESGLKRDIYNLMIVIPSDFSKKALSLTSNSPEKIQIYYKINDTGNNDLKSEAEKTASDLLSDMNQRVIDVYFASILTNLQESQDNIKDLVNKEKKHNDRYNVAVHDPLASYTDQFKAVQDYTGSSKESFTGFQDLLKGHEKSLLEADQGNKVYGTDLASLLKMQQDHTPFGAAFEDNLQKYTASLSADNVQSQLGALQQANALLYRELTTAENTASLMTQTQQLQNYIADVNSRIMAVDQSLNDTINAEIQDAVRQDLIRILSGDAGGSDEKFTMATLDPDINKRFTKTIEDSIHKLQYFTEDDAAMLGIDTEAYKKIKKLAKQYMNEHPEKFNDAEKAQNPSENLIDSQIVKAQNEKVQELKETGMAIESKPLNLPETDPGTETEIRLNLDSKFDLENLVLSKDGQNIGFQFVEQNGGQTIIKFSQANGEAGTYTISATAKLKDGITAGEVPIFGSLKINAAAMQKVEKEVVEDTSVTPDPGTGGGTTGSDGSSDGTTGDGSTGSGEEGAGEGGTGSGSEGGQPTVETKKETFIQEVYSFEFEDLPFYSKDDFNLTNMFKELRSIVRNYERTGLLFQLYYGLNPWNSEYTPSGSLDSQATANSYYAIFNRDDLLEAFAAKASGNLTKAYKEKLAAFESRIADYKQVMGDADSRSQDVAARLIAANQEAISQNENLARMLQDIDTWREKSSGLVSENQVVLGNSSDEMAAAMALDSSFGSLLAMSQSLADSTGHNLDSAKGVYDTFDAIDQEAKNIQKSGEDLISEAGGLSGSLAKKLRADQTFSKNFSKVMKNSRIGDRQNENLYNFLSSPVEKVNGKAIVAADKTTPYYMVLICTIIALFSGYVISAFEKRRIQNDQFREELSLASRNLPITSVTVGVAVIEGLLIGLISGKIFDVSEIGYFFWMGICLLLMLLLVSGCTYLLRQLQMGGMFIILLVLSMYLFLTDAIGLNVDKSSMFGTVQKFSPLQYLETLLSRILNGESNILILTYVCIGIAILLIVCNLFVVKKGMAEAKGEGAHES</sequence>
<comment type="subcellular location">
    <subcellularLocation>
        <location evidence="1">Cell membrane</location>
        <topology evidence="1">Multi-pass membrane protein</topology>
    </subcellularLocation>
</comment>
<comment type="similarity">
    <text evidence="2">Belongs to the EsaA family.</text>
</comment>
<dbReference type="GO" id="GO:0005886">
    <property type="term" value="C:plasma membrane"/>
    <property type="evidence" value="ECO:0007669"/>
    <property type="project" value="UniProtKB-SubCell"/>
</dbReference>
<evidence type="ECO:0000256" key="3">
    <source>
        <dbReference type="ARBA" id="ARBA00020819"/>
    </source>
</evidence>
<evidence type="ECO:0000256" key="10">
    <source>
        <dbReference type="SAM" id="MobiDB-lite"/>
    </source>
</evidence>
<evidence type="ECO:0000313" key="12">
    <source>
        <dbReference type="EMBL" id="RDX01185.1"/>
    </source>
</evidence>
<keyword evidence="6 11" id="KW-1133">Transmembrane helix</keyword>
<dbReference type="InterPro" id="IPR023838">
    <property type="entry name" value="T7SS_EsaA"/>
</dbReference>